<dbReference type="Pfam" id="PF01220">
    <property type="entry name" value="DHquinase_II"/>
    <property type="match status" value="1"/>
</dbReference>
<evidence type="ECO:0000256" key="7">
    <source>
        <dbReference type="ARBA" id="ARBA00023239"/>
    </source>
</evidence>
<dbReference type="STRING" id="1429043.X474_17380"/>
<dbReference type="GO" id="GO:0003855">
    <property type="term" value="F:3-dehydroquinate dehydratase activity"/>
    <property type="evidence" value="ECO:0007669"/>
    <property type="project" value="UniProtKB-UniRule"/>
</dbReference>
<feature type="transmembrane region" description="Helical" evidence="12">
    <location>
        <begin position="114"/>
        <end position="134"/>
    </location>
</feature>
<feature type="binding site" evidence="8 10">
    <location>
        <position position="79"/>
    </location>
    <ligand>
        <name>substrate</name>
    </ligand>
</feature>
<organism evidence="13 14">
    <name type="scientific">Dethiosulfatarculus sandiegensis</name>
    <dbReference type="NCBI Taxonomy" id="1429043"/>
    <lineage>
        <taxon>Bacteria</taxon>
        <taxon>Pseudomonadati</taxon>
        <taxon>Thermodesulfobacteriota</taxon>
        <taxon>Desulfarculia</taxon>
        <taxon>Desulfarculales</taxon>
        <taxon>Desulfarculaceae</taxon>
        <taxon>Dethiosulfatarculus</taxon>
    </lineage>
</organism>
<keyword evidence="12" id="KW-1133">Transmembrane helix</keyword>
<proteinExistence type="inferred from homology"/>
<dbReference type="GO" id="GO:0009423">
    <property type="term" value="P:chorismate biosynthetic process"/>
    <property type="evidence" value="ECO:0007669"/>
    <property type="project" value="UniProtKB-UniRule"/>
</dbReference>
<dbReference type="PATRIC" id="fig|1429043.3.peg.3678"/>
<comment type="pathway">
    <text evidence="3 8">Metabolic intermediate biosynthesis; chorismate biosynthesis; chorismate from D-erythrose 4-phosphate and phosphoenolpyruvate: step 3/7.</text>
</comment>
<dbReference type="SUPFAM" id="SSF52304">
    <property type="entry name" value="Type II 3-dehydroquinate dehydratase"/>
    <property type="match status" value="1"/>
</dbReference>
<evidence type="ECO:0000256" key="4">
    <source>
        <dbReference type="ARBA" id="ARBA00011037"/>
    </source>
</evidence>
<feature type="binding site" evidence="8 10">
    <location>
        <position position="73"/>
    </location>
    <ligand>
        <name>substrate</name>
    </ligand>
</feature>
<dbReference type="EMBL" id="AZAC01000023">
    <property type="protein sequence ID" value="KIX12799.1"/>
    <property type="molecule type" value="Genomic_DNA"/>
</dbReference>
<dbReference type="PANTHER" id="PTHR21272:SF3">
    <property type="entry name" value="CATABOLIC 3-DEHYDROQUINASE"/>
    <property type="match status" value="1"/>
</dbReference>
<evidence type="ECO:0000256" key="12">
    <source>
        <dbReference type="SAM" id="Phobius"/>
    </source>
</evidence>
<keyword evidence="12" id="KW-0812">Transmembrane</keyword>
<dbReference type="GO" id="GO:0019631">
    <property type="term" value="P:quinate catabolic process"/>
    <property type="evidence" value="ECO:0007669"/>
    <property type="project" value="TreeGrafter"/>
</dbReference>
<dbReference type="InterPro" id="IPR036441">
    <property type="entry name" value="DHquinase_II_sf"/>
</dbReference>
<gene>
    <name evidence="8" type="primary">aroQ</name>
    <name evidence="13" type="ORF">X474_17380</name>
</gene>
<dbReference type="HAMAP" id="MF_00169">
    <property type="entry name" value="AroQ"/>
    <property type="match status" value="1"/>
</dbReference>
<dbReference type="Proteomes" id="UP000032233">
    <property type="component" value="Unassembled WGS sequence"/>
</dbReference>
<evidence type="ECO:0000256" key="1">
    <source>
        <dbReference type="ARBA" id="ARBA00001864"/>
    </source>
</evidence>
<dbReference type="GO" id="GO:0008652">
    <property type="term" value="P:amino acid biosynthetic process"/>
    <property type="evidence" value="ECO:0007669"/>
    <property type="project" value="UniProtKB-KW"/>
</dbReference>
<evidence type="ECO:0000256" key="11">
    <source>
        <dbReference type="PIRSR" id="PIRSR001399-3"/>
    </source>
</evidence>
<comment type="similarity">
    <text evidence="4 8">Belongs to the type-II 3-dehydroquinase family.</text>
</comment>
<feature type="active site" description="Proton acceptor" evidence="8 9">
    <location>
        <position position="22"/>
    </location>
</feature>
<evidence type="ECO:0000256" key="10">
    <source>
        <dbReference type="PIRSR" id="PIRSR001399-2"/>
    </source>
</evidence>
<keyword evidence="12" id="KW-0472">Membrane</keyword>
<dbReference type="UniPathway" id="UPA00053">
    <property type="reaction ID" value="UER00086"/>
</dbReference>
<evidence type="ECO:0000256" key="3">
    <source>
        <dbReference type="ARBA" id="ARBA00004902"/>
    </source>
</evidence>
<feature type="active site" description="Proton donor" evidence="8 9">
    <location>
        <position position="99"/>
    </location>
</feature>
<comment type="caution">
    <text evidence="13">The sequence shown here is derived from an EMBL/GenBank/DDBJ whole genome shotgun (WGS) entry which is preliminary data.</text>
</comment>
<dbReference type="NCBIfam" id="NF003806">
    <property type="entry name" value="PRK05395.1-3"/>
    <property type="match status" value="1"/>
</dbReference>
<dbReference type="NCBIfam" id="NF003805">
    <property type="entry name" value="PRK05395.1-2"/>
    <property type="match status" value="1"/>
</dbReference>
<keyword evidence="7 8" id="KW-0456">Lyase</keyword>
<evidence type="ECO:0000313" key="13">
    <source>
        <dbReference type="EMBL" id="KIX12799.1"/>
    </source>
</evidence>
<dbReference type="GO" id="GO:0009073">
    <property type="term" value="P:aromatic amino acid family biosynthetic process"/>
    <property type="evidence" value="ECO:0007669"/>
    <property type="project" value="UniProtKB-KW"/>
</dbReference>
<feature type="site" description="Transition state stabilizer" evidence="8 11">
    <location>
        <position position="17"/>
    </location>
</feature>
<dbReference type="InParanoid" id="A0A0D2J3N3"/>
<dbReference type="OrthoDB" id="9790793at2"/>
<comment type="function">
    <text evidence="2 8">Catalyzes a trans-dehydration via an enolate intermediate.</text>
</comment>
<dbReference type="CDD" id="cd00466">
    <property type="entry name" value="DHQase_II"/>
    <property type="match status" value="1"/>
</dbReference>
<dbReference type="Gene3D" id="3.40.50.9100">
    <property type="entry name" value="Dehydroquinase, class II"/>
    <property type="match status" value="1"/>
</dbReference>
<sequence length="144" mass="15854">MKFTVVNGPNLNLLGLREPDLYGSLTLKQINQRLEQRASELGVELVFFQSNHEGDLVDALQKAGKETQGVILNAAAYTHTSVALRDAILCLEIPVIEVHLTNPQAREEFRQKSLIAAVCQGTVAGFGGASYLMALDWLALYKRE</sequence>
<comment type="catalytic activity">
    <reaction evidence="1 8">
        <text>3-dehydroquinate = 3-dehydroshikimate + H2O</text>
        <dbReference type="Rhea" id="RHEA:21096"/>
        <dbReference type="ChEBI" id="CHEBI:15377"/>
        <dbReference type="ChEBI" id="CHEBI:16630"/>
        <dbReference type="ChEBI" id="CHEBI:32364"/>
        <dbReference type="EC" id="4.2.1.10"/>
    </reaction>
</comment>
<dbReference type="NCBIfam" id="TIGR01088">
    <property type="entry name" value="aroQ"/>
    <property type="match status" value="1"/>
</dbReference>
<comment type="subunit">
    <text evidence="5 8">Homododecamer.</text>
</comment>
<dbReference type="NCBIfam" id="NF003807">
    <property type="entry name" value="PRK05395.1-4"/>
    <property type="match status" value="1"/>
</dbReference>
<evidence type="ECO:0000313" key="14">
    <source>
        <dbReference type="Proteomes" id="UP000032233"/>
    </source>
</evidence>
<evidence type="ECO:0000256" key="2">
    <source>
        <dbReference type="ARBA" id="ARBA00003924"/>
    </source>
</evidence>
<evidence type="ECO:0000256" key="5">
    <source>
        <dbReference type="ARBA" id="ARBA00011193"/>
    </source>
</evidence>
<dbReference type="RefSeq" id="WP_044350173.1">
    <property type="nucleotide sequence ID" value="NZ_AZAC01000023.1"/>
</dbReference>
<dbReference type="InterPro" id="IPR001874">
    <property type="entry name" value="DHquinase_II"/>
</dbReference>
<feature type="binding site" evidence="8 10">
    <location>
        <position position="86"/>
    </location>
    <ligand>
        <name>substrate</name>
    </ligand>
</feature>
<accession>A0A0D2J3N3</accession>
<evidence type="ECO:0000256" key="8">
    <source>
        <dbReference type="HAMAP-Rule" id="MF_00169"/>
    </source>
</evidence>
<feature type="binding site" evidence="8 10">
    <location>
        <begin position="100"/>
        <end position="101"/>
    </location>
    <ligand>
        <name>substrate</name>
    </ligand>
</feature>
<dbReference type="PROSITE" id="PS01029">
    <property type="entry name" value="DEHYDROQUINASE_II"/>
    <property type="match status" value="1"/>
</dbReference>
<evidence type="ECO:0000256" key="6">
    <source>
        <dbReference type="ARBA" id="ARBA00012060"/>
    </source>
</evidence>
<feature type="binding site" evidence="8 10">
    <location>
        <position position="110"/>
    </location>
    <ligand>
        <name>substrate</name>
    </ligand>
</feature>
<dbReference type="AlphaFoldDB" id="A0A0D2J3N3"/>
<reference evidence="13 14" key="1">
    <citation type="submission" date="2013-11" db="EMBL/GenBank/DDBJ databases">
        <title>Metagenomic analysis of a methanogenic consortium involved in long chain n-alkane degradation.</title>
        <authorList>
            <person name="Davidova I.A."/>
            <person name="Callaghan A.V."/>
            <person name="Wawrik B."/>
            <person name="Pruitt S."/>
            <person name="Marks C."/>
            <person name="Duncan K.E."/>
            <person name="Suflita J.M."/>
        </authorList>
    </citation>
    <scope>NUCLEOTIDE SEQUENCE [LARGE SCALE GENOMIC DNA]</scope>
    <source>
        <strain evidence="13 14">SPR</strain>
    </source>
</reference>
<protein>
    <recommendedName>
        <fullName evidence="6 8">3-dehydroquinate dehydratase</fullName>
        <shortName evidence="8">3-dehydroquinase</shortName>
        <ecNumber evidence="6 8">4.2.1.10</ecNumber>
    </recommendedName>
    <alternativeName>
        <fullName evidence="8">Type II DHQase</fullName>
    </alternativeName>
</protein>
<evidence type="ECO:0000256" key="9">
    <source>
        <dbReference type="PIRSR" id="PIRSR001399-1"/>
    </source>
</evidence>
<keyword evidence="14" id="KW-1185">Reference proteome</keyword>
<dbReference type="PANTHER" id="PTHR21272">
    <property type="entry name" value="CATABOLIC 3-DEHYDROQUINASE"/>
    <property type="match status" value="1"/>
</dbReference>
<keyword evidence="8" id="KW-0028">Amino-acid biosynthesis</keyword>
<dbReference type="InterPro" id="IPR018509">
    <property type="entry name" value="DHquinase_II_CS"/>
</dbReference>
<keyword evidence="8" id="KW-0057">Aromatic amino acid biosynthesis</keyword>
<name>A0A0D2J3N3_9BACT</name>
<dbReference type="PIRSF" id="PIRSF001399">
    <property type="entry name" value="DHquinase_II"/>
    <property type="match status" value="1"/>
</dbReference>
<dbReference type="EC" id="4.2.1.10" evidence="6 8"/>